<reference evidence="2" key="1">
    <citation type="submission" date="2023-03" db="EMBL/GenBank/DDBJ databases">
        <title>Massive genome expansion in bonnet fungi (Mycena s.s.) driven by repeated elements and novel gene families across ecological guilds.</title>
        <authorList>
            <consortium name="Lawrence Berkeley National Laboratory"/>
            <person name="Harder C.B."/>
            <person name="Miyauchi S."/>
            <person name="Viragh M."/>
            <person name="Kuo A."/>
            <person name="Thoen E."/>
            <person name="Andreopoulos B."/>
            <person name="Lu D."/>
            <person name="Skrede I."/>
            <person name="Drula E."/>
            <person name="Henrissat B."/>
            <person name="Morin E."/>
            <person name="Kohler A."/>
            <person name="Barry K."/>
            <person name="LaButti K."/>
            <person name="Morin E."/>
            <person name="Salamov A."/>
            <person name="Lipzen A."/>
            <person name="Mereny Z."/>
            <person name="Hegedus B."/>
            <person name="Baldrian P."/>
            <person name="Stursova M."/>
            <person name="Weitz H."/>
            <person name="Taylor A."/>
            <person name="Grigoriev I.V."/>
            <person name="Nagy L.G."/>
            <person name="Martin F."/>
            <person name="Kauserud H."/>
        </authorList>
    </citation>
    <scope>NUCLEOTIDE SEQUENCE</scope>
    <source>
        <strain evidence="2">CBHHK002</strain>
    </source>
</reference>
<feature type="compositionally biased region" description="Polar residues" evidence="1">
    <location>
        <begin position="130"/>
        <end position="145"/>
    </location>
</feature>
<feature type="region of interest" description="Disordered" evidence="1">
    <location>
        <begin position="117"/>
        <end position="145"/>
    </location>
</feature>
<comment type="caution">
    <text evidence="2">The sequence shown here is derived from an EMBL/GenBank/DDBJ whole genome shotgun (WGS) entry which is preliminary data.</text>
</comment>
<dbReference type="EMBL" id="JARIHO010000158">
    <property type="protein sequence ID" value="KAJ7300631.1"/>
    <property type="molecule type" value="Genomic_DNA"/>
</dbReference>
<name>A0AAD6YWD1_9AGAR</name>
<evidence type="ECO:0000313" key="2">
    <source>
        <dbReference type="EMBL" id="KAJ7300631.1"/>
    </source>
</evidence>
<dbReference type="Proteomes" id="UP001218218">
    <property type="component" value="Unassembled WGS sequence"/>
</dbReference>
<organism evidence="2 3">
    <name type="scientific">Mycena albidolilacea</name>
    <dbReference type="NCBI Taxonomy" id="1033008"/>
    <lineage>
        <taxon>Eukaryota</taxon>
        <taxon>Fungi</taxon>
        <taxon>Dikarya</taxon>
        <taxon>Basidiomycota</taxon>
        <taxon>Agaricomycotina</taxon>
        <taxon>Agaricomycetes</taxon>
        <taxon>Agaricomycetidae</taxon>
        <taxon>Agaricales</taxon>
        <taxon>Marasmiineae</taxon>
        <taxon>Mycenaceae</taxon>
        <taxon>Mycena</taxon>
    </lineage>
</organism>
<protein>
    <submittedName>
        <fullName evidence="2">Uncharacterized protein</fullName>
    </submittedName>
</protein>
<evidence type="ECO:0000313" key="3">
    <source>
        <dbReference type="Proteomes" id="UP001218218"/>
    </source>
</evidence>
<keyword evidence="3" id="KW-1185">Reference proteome</keyword>
<evidence type="ECO:0000256" key="1">
    <source>
        <dbReference type="SAM" id="MobiDB-lite"/>
    </source>
</evidence>
<proteinExistence type="predicted"/>
<dbReference type="AlphaFoldDB" id="A0AAD6YWD1"/>
<accession>A0AAD6YWD1</accession>
<gene>
    <name evidence="2" type="ORF">DFH08DRAFT_828273</name>
</gene>
<sequence length="390" mass="42942">MAGSSVRPQPNIFETLCWERGTEVTFARHHGVAERKKLVEFGVLFRAGTNVYEGKVRREPGLLSPWPISPRTRGNIGKLEVQDIGHGNRIFVEQGTMDRVRTSTMNALRGEREVRSPIKDKDPPRVPNWCPSQSTNKTGEAWSTGNATMSDASVVQKVKVDVMSADMLISGNVEHRCWRHVESSVEVEEEKNQAFRPSLLPLNPRTTALKTNRVLAGALGLSVWTDIGVGAVYAKIGAEYNGYSFSCKWFSHCQERFPSRGGDESLAYSNIFEYNKSFNFTYPAAIRLNVRASKPISRHRKLTQVPGGFIDELQGGDVATEALKECQAVTTKANIFEVQSAEIFEKASKTCAVEEAVLGHHLAGAGTNGAPGITGGLSRQQLPAPLYHQN</sequence>